<keyword evidence="2" id="KW-0255">Endonuclease</keyword>
<dbReference type="SMART" id="SM00891">
    <property type="entry name" value="ERCC4"/>
    <property type="match status" value="1"/>
</dbReference>
<evidence type="ECO:0000259" key="1">
    <source>
        <dbReference type="SMART" id="SM00891"/>
    </source>
</evidence>
<sequence>METFKPLIIMDERERGEIRRNFSNIPCNLQIETLKTADYLISSTMGIERKRGDDLVASICDNRFFSQIQKMKYYYPESLIILENPGKMFDRTGIAPASIYGAIIYALYKENIPLITTLDEFETAQTIWSFAKYQQKNNPFVYEPLDIPSLEIGLKMQLNFIEGLIGVSEIKAKVLLDEFQTPWNVIQAIQQSETKILSSGKVKLTSGRFIDLKGFGAKFVRQNQNLLNLPFHKSIALEKKNWNL</sequence>
<protein>
    <submittedName>
        <fullName evidence="2">3'-flap repair endonuclease Xpf</fullName>
    </submittedName>
</protein>
<reference evidence="2" key="1">
    <citation type="submission" date="2022-09" db="EMBL/GenBank/DDBJ databases">
        <title>Actin cytoskeleton and complex cell architecture in an #Asgard archaeon.</title>
        <authorList>
            <person name="Ponce Toledo R.I."/>
            <person name="Schleper C."/>
            <person name="Rodrigues Oliveira T."/>
            <person name="Wollweber F."/>
            <person name="Xu J."/>
            <person name="Rittmann S."/>
            <person name="Klingl A."/>
            <person name="Pilhofer M."/>
        </authorList>
    </citation>
    <scope>NUCLEOTIDE SEQUENCE</scope>
    <source>
        <strain evidence="2">B-35</strain>
    </source>
</reference>
<proteinExistence type="predicted"/>
<dbReference type="InterPro" id="IPR006166">
    <property type="entry name" value="ERCC4_domain"/>
</dbReference>
<dbReference type="Proteomes" id="UP001208689">
    <property type="component" value="Chromosome"/>
</dbReference>
<dbReference type="SUPFAM" id="SSF52980">
    <property type="entry name" value="Restriction endonuclease-like"/>
    <property type="match status" value="1"/>
</dbReference>
<dbReference type="Gene3D" id="1.10.150.20">
    <property type="entry name" value="5' to 3' exonuclease, C-terminal subdomain"/>
    <property type="match status" value="1"/>
</dbReference>
<evidence type="ECO:0000313" key="2">
    <source>
        <dbReference type="EMBL" id="UYP48492.1"/>
    </source>
</evidence>
<dbReference type="GO" id="GO:0004519">
    <property type="term" value="F:endonuclease activity"/>
    <property type="evidence" value="ECO:0007669"/>
    <property type="project" value="UniProtKB-KW"/>
</dbReference>
<gene>
    <name evidence="2" type="ORF">NEF87_004777</name>
</gene>
<dbReference type="Pfam" id="PF02732">
    <property type="entry name" value="ERCC4"/>
    <property type="match status" value="1"/>
</dbReference>
<evidence type="ECO:0000313" key="3">
    <source>
        <dbReference type="Proteomes" id="UP001208689"/>
    </source>
</evidence>
<feature type="domain" description="ERCC4" evidence="1">
    <location>
        <begin position="7"/>
        <end position="86"/>
    </location>
</feature>
<accession>A0ABY6I044</accession>
<name>A0ABY6I044_9ARCH</name>
<dbReference type="Gene3D" id="3.40.50.10130">
    <property type="match status" value="1"/>
</dbReference>
<dbReference type="CDD" id="cd20075">
    <property type="entry name" value="XPF_nuclease_XPF_arch"/>
    <property type="match status" value="1"/>
</dbReference>
<organism evidence="2 3">
    <name type="scientific">Candidatus Lokiarchaeum ossiferum</name>
    <dbReference type="NCBI Taxonomy" id="2951803"/>
    <lineage>
        <taxon>Archaea</taxon>
        <taxon>Promethearchaeati</taxon>
        <taxon>Promethearchaeota</taxon>
        <taxon>Promethearchaeia</taxon>
        <taxon>Promethearchaeales</taxon>
        <taxon>Promethearchaeaceae</taxon>
        <taxon>Candidatus Lokiarchaeum</taxon>
    </lineage>
</organism>
<keyword evidence="3" id="KW-1185">Reference proteome</keyword>
<dbReference type="EMBL" id="CP104013">
    <property type="protein sequence ID" value="UYP48492.1"/>
    <property type="molecule type" value="Genomic_DNA"/>
</dbReference>
<dbReference type="InterPro" id="IPR011335">
    <property type="entry name" value="Restrct_endonuc-II-like"/>
</dbReference>
<keyword evidence="2" id="KW-0378">Hydrolase</keyword>
<keyword evidence="2" id="KW-0540">Nuclease</keyword>